<reference evidence="3" key="1">
    <citation type="journal article" date="2020" name="Stud. Mycol.">
        <title>101 Dothideomycetes genomes: a test case for predicting lifestyles and emergence of pathogens.</title>
        <authorList>
            <person name="Haridas S."/>
            <person name="Albert R."/>
            <person name="Binder M."/>
            <person name="Bloem J."/>
            <person name="Labutti K."/>
            <person name="Salamov A."/>
            <person name="Andreopoulos B."/>
            <person name="Baker S."/>
            <person name="Barry K."/>
            <person name="Bills G."/>
            <person name="Bluhm B."/>
            <person name="Cannon C."/>
            <person name="Castanera R."/>
            <person name="Culley D."/>
            <person name="Daum C."/>
            <person name="Ezra D."/>
            <person name="Gonzalez J."/>
            <person name="Henrissat B."/>
            <person name="Kuo A."/>
            <person name="Liang C."/>
            <person name="Lipzen A."/>
            <person name="Lutzoni F."/>
            <person name="Magnuson J."/>
            <person name="Mondo S."/>
            <person name="Nolan M."/>
            <person name="Ohm R."/>
            <person name="Pangilinan J."/>
            <person name="Park H.-J."/>
            <person name="Ramirez L."/>
            <person name="Alfaro M."/>
            <person name="Sun H."/>
            <person name="Tritt A."/>
            <person name="Yoshinaga Y."/>
            <person name="Zwiers L.-H."/>
            <person name="Turgeon B."/>
            <person name="Goodwin S."/>
            <person name="Spatafora J."/>
            <person name="Crous P."/>
            <person name="Grigoriev I."/>
        </authorList>
    </citation>
    <scope>NUCLEOTIDE SEQUENCE</scope>
    <source>
        <strain evidence="3">CBS 122368</strain>
    </source>
</reference>
<dbReference type="InterPro" id="IPR053185">
    <property type="entry name" value="SET_domain_protein"/>
</dbReference>
<dbReference type="RefSeq" id="XP_033691027.1">
    <property type="nucleotide sequence ID" value="XM_033826365.1"/>
</dbReference>
<evidence type="ECO:0000256" key="1">
    <source>
        <dbReference type="SAM" id="SignalP"/>
    </source>
</evidence>
<keyword evidence="1" id="KW-0732">Signal</keyword>
<feature type="chain" id="PRO_5025620557" evidence="1">
    <location>
        <begin position="22"/>
        <end position="429"/>
    </location>
</feature>
<proteinExistence type="predicted"/>
<dbReference type="SMART" id="SM00317">
    <property type="entry name" value="SET"/>
    <property type="match status" value="1"/>
</dbReference>
<dbReference type="InterPro" id="IPR011990">
    <property type="entry name" value="TPR-like_helical_dom_sf"/>
</dbReference>
<dbReference type="InterPro" id="IPR001214">
    <property type="entry name" value="SET_dom"/>
</dbReference>
<dbReference type="PANTHER" id="PTHR47332:SF6">
    <property type="entry name" value="SET DOMAIN-CONTAINING PROTEIN"/>
    <property type="match status" value="1"/>
</dbReference>
<feature type="signal peptide" evidence="1">
    <location>
        <begin position="1"/>
        <end position="21"/>
    </location>
</feature>
<dbReference type="OrthoDB" id="265717at2759"/>
<sequence>MVSAQVCFAVLLASFASAASASTPVSILFQQCWHERPFTTVNLQTSHDRELVFATRLNYFATLPPRLSRQDRVKELNYGPWSYPPVCTKVLQSVGDKLCVYTNTSFSGGRGISLFTTPRIAEEIATLPPFQDPDALKSKDVNVFSDNWHTQEIPGKGVGMLAKKQLKFKDRVTAYTPALVAYLEGELETLEREKFFRIALSQLPEATRQAYLGLTYIYGLEQIRVQDIVKANTFQLEVAGQNHLSVFPETSRLNHACAPNAQYYLDPALLTHFVHATRPIAPGEEITISYISPLEPTEARQQQLSSGFHFTCTCARCTAADATDSKLREMQNLQKSLNDWSAESTGSPKVAEKLLQLYRKEGLEGFLDIPYGFAALAYNAVGDTKKAVKYAELAKELILMKDGPWTPNLQIWEEMLRGPKDHWSYKRRR</sequence>
<dbReference type="Pfam" id="PF00856">
    <property type="entry name" value="SET"/>
    <property type="match status" value="1"/>
</dbReference>
<protein>
    <submittedName>
        <fullName evidence="3">SET domain-containing protein</fullName>
    </submittedName>
</protein>
<dbReference type="PROSITE" id="PS50280">
    <property type="entry name" value="SET"/>
    <property type="match status" value="1"/>
</dbReference>
<dbReference type="Gene3D" id="1.25.40.10">
    <property type="entry name" value="Tetratricopeptide repeat domain"/>
    <property type="match status" value="1"/>
</dbReference>
<dbReference type="CDD" id="cd20071">
    <property type="entry name" value="SET_SMYD"/>
    <property type="match status" value="1"/>
</dbReference>
<feature type="domain" description="SET" evidence="2">
    <location>
        <begin position="96"/>
        <end position="291"/>
    </location>
</feature>
<evidence type="ECO:0000313" key="3">
    <source>
        <dbReference type="EMBL" id="KAF2256023.1"/>
    </source>
</evidence>
<dbReference type="EMBL" id="ML987189">
    <property type="protein sequence ID" value="KAF2256023.1"/>
    <property type="molecule type" value="Genomic_DNA"/>
</dbReference>
<gene>
    <name evidence="3" type="ORF">BU26DRAFT_498754</name>
</gene>
<dbReference type="PANTHER" id="PTHR47332">
    <property type="entry name" value="SET DOMAIN-CONTAINING PROTEIN 5"/>
    <property type="match status" value="1"/>
</dbReference>
<dbReference type="SUPFAM" id="SSF82199">
    <property type="entry name" value="SET domain"/>
    <property type="match status" value="1"/>
</dbReference>
<evidence type="ECO:0000313" key="4">
    <source>
        <dbReference type="Proteomes" id="UP000800094"/>
    </source>
</evidence>
<dbReference type="GeneID" id="54579695"/>
<evidence type="ECO:0000259" key="2">
    <source>
        <dbReference type="PROSITE" id="PS50280"/>
    </source>
</evidence>
<keyword evidence="4" id="KW-1185">Reference proteome</keyword>
<accession>A0A6A6J3G7</accession>
<dbReference type="InterPro" id="IPR046341">
    <property type="entry name" value="SET_dom_sf"/>
</dbReference>
<dbReference type="Proteomes" id="UP000800094">
    <property type="component" value="Unassembled WGS sequence"/>
</dbReference>
<organism evidence="3 4">
    <name type="scientific">Trematosphaeria pertusa</name>
    <dbReference type="NCBI Taxonomy" id="390896"/>
    <lineage>
        <taxon>Eukaryota</taxon>
        <taxon>Fungi</taxon>
        <taxon>Dikarya</taxon>
        <taxon>Ascomycota</taxon>
        <taxon>Pezizomycotina</taxon>
        <taxon>Dothideomycetes</taxon>
        <taxon>Pleosporomycetidae</taxon>
        <taxon>Pleosporales</taxon>
        <taxon>Massarineae</taxon>
        <taxon>Trematosphaeriaceae</taxon>
        <taxon>Trematosphaeria</taxon>
    </lineage>
</organism>
<dbReference type="Gene3D" id="2.170.270.10">
    <property type="entry name" value="SET domain"/>
    <property type="match status" value="1"/>
</dbReference>
<name>A0A6A6J3G7_9PLEO</name>
<dbReference type="AlphaFoldDB" id="A0A6A6J3G7"/>